<keyword evidence="4 7" id="KW-0472">Membrane</keyword>
<dbReference type="FunFam" id="3.10.20.90:FF:000046">
    <property type="entry name" value="Homocysteine-responsive endoplasmic reticulum-resident ubiquitin-like domain member 2 protein"/>
    <property type="match status" value="1"/>
</dbReference>
<keyword evidence="2 7" id="KW-0812">Transmembrane</keyword>
<feature type="domain" description="Ubiquitin-like" evidence="8">
    <location>
        <begin position="7"/>
        <end position="90"/>
    </location>
</feature>
<reference evidence="9" key="1">
    <citation type="submission" date="2022-01" db="EMBL/GenBank/DDBJ databases">
        <authorList>
            <person name="King R."/>
        </authorList>
    </citation>
    <scope>NUCLEOTIDE SEQUENCE</scope>
</reference>
<evidence type="ECO:0000256" key="6">
    <source>
        <dbReference type="SAM" id="MobiDB-lite"/>
    </source>
</evidence>
<proteinExistence type="predicted"/>
<dbReference type="Gene3D" id="3.10.20.90">
    <property type="entry name" value="Phosphatidylinositol 3-kinase Catalytic Subunit, Chain A, domain 1"/>
    <property type="match status" value="1"/>
</dbReference>
<dbReference type="AlphaFoldDB" id="A0A9P0E2A8"/>
<dbReference type="EMBL" id="OV725078">
    <property type="protein sequence ID" value="CAH1392544.1"/>
    <property type="molecule type" value="Genomic_DNA"/>
</dbReference>
<feature type="compositionally biased region" description="Basic and acidic residues" evidence="6">
    <location>
        <begin position="196"/>
        <end position="205"/>
    </location>
</feature>
<keyword evidence="3 7" id="KW-1133">Transmembrane helix</keyword>
<comment type="subcellular location">
    <subcellularLocation>
        <location evidence="1">Membrane</location>
    </subcellularLocation>
</comment>
<gene>
    <name evidence="9" type="ORF">NEZAVI_LOCUS3347</name>
</gene>
<dbReference type="GO" id="GO:0016020">
    <property type="term" value="C:membrane"/>
    <property type="evidence" value="ECO:0007669"/>
    <property type="project" value="UniProtKB-SubCell"/>
</dbReference>
<evidence type="ECO:0000313" key="9">
    <source>
        <dbReference type="EMBL" id="CAH1392544.1"/>
    </source>
</evidence>
<keyword evidence="10" id="KW-1185">Reference proteome</keyword>
<evidence type="ECO:0000256" key="7">
    <source>
        <dbReference type="SAM" id="Phobius"/>
    </source>
</evidence>
<organism evidence="9 10">
    <name type="scientific">Nezara viridula</name>
    <name type="common">Southern green stink bug</name>
    <name type="synonym">Cimex viridulus</name>
    <dbReference type="NCBI Taxonomy" id="85310"/>
    <lineage>
        <taxon>Eukaryota</taxon>
        <taxon>Metazoa</taxon>
        <taxon>Ecdysozoa</taxon>
        <taxon>Arthropoda</taxon>
        <taxon>Hexapoda</taxon>
        <taxon>Insecta</taxon>
        <taxon>Pterygota</taxon>
        <taxon>Neoptera</taxon>
        <taxon>Paraneoptera</taxon>
        <taxon>Hemiptera</taxon>
        <taxon>Heteroptera</taxon>
        <taxon>Panheteroptera</taxon>
        <taxon>Pentatomomorpha</taxon>
        <taxon>Pentatomoidea</taxon>
        <taxon>Pentatomidae</taxon>
        <taxon>Pentatominae</taxon>
        <taxon>Nezara</taxon>
    </lineage>
</organism>
<dbReference type="SMART" id="SM00213">
    <property type="entry name" value="UBQ"/>
    <property type="match status" value="1"/>
</dbReference>
<dbReference type="SUPFAM" id="SSF54236">
    <property type="entry name" value="Ubiquitin-like"/>
    <property type="match status" value="1"/>
</dbReference>
<dbReference type="PROSITE" id="PS50053">
    <property type="entry name" value="UBIQUITIN_2"/>
    <property type="match status" value="1"/>
</dbReference>
<protein>
    <recommendedName>
        <fullName evidence="8">Ubiquitin-like domain-containing protein</fullName>
    </recommendedName>
</protein>
<dbReference type="PANTHER" id="PTHR12943:SF27">
    <property type="entry name" value="HOMOCYSTEINE-INDUCED ENDOPLASMIC RETICULUM PROTEIN, ISOFORM A"/>
    <property type="match status" value="1"/>
</dbReference>
<evidence type="ECO:0000259" key="8">
    <source>
        <dbReference type="PROSITE" id="PS50053"/>
    </source>
</evidence>
<dbReference type="Proteomes" id="UP001152798">
    <property type="component" value="Chromosome 2"/>
</dbReference>
<feature type="transmembrane region" description="Helical" evidence="7">
    <location>
        <begin position="223"/>
        <end position="243"/>
    </location>
</feature>
<evidence type="ECO:0000313" key="10">
    <source>
        <dbReference type="Proteomes" id="UP001152798"/>
    </source>
</evidence>
<dbReference type="PANTHER" id="PTHR12943">
    <property type="entry name" value="HOMOCYSTEINE-RESPONSIVE ENDOPLASMIC RETICULUM-RESIDENT UNIQUITIN-LIKE DOMAIN HERPUD PROTEIN FAMILY MEMBER"/>
    <property type="match status" value="1"/>
</dbReference>
<dbReference type="InterPro" id="IPR029071">
    <property type="entry name" value="Ubiquitin-like_domsf"/>
</dbReference>
<dbReference type="InterPro" id="IPR000626">
    <property type="entry name" value="Ubiquitin-like_dom"/>
</dbReference>
<feature type="compositionally biased region" description="Polar residues" evidence="6">
    <location>
        <begin position="181"/>
        <end position="195"/>
    </location>
</feature>
<feature type="transmembrane region" description="Helical" evidence="7">
    <location>
        <begin position="249"/>
        <end position="267"/>
    </location>
</feature>
<feature type="region of interest" description="Disordered" evidence="6">
    <location>
        <begin position="181"/>
        <end position="214"/>
    </location>
</feature>
<evidence type="ECO:0000256" key="4">
    <source>
        <dbReference type="ARBA" id="ARBA00023136"/>
    </source>
</evidence>
<dbReference type="GO" id="GO:0030968">
    <property type="term" value="P:endoplasmic reticulum unfolded protein response"/>
    <property type="evidence" value="ECO:0007669"/>
    <property type="project" value="TreeGrafter"/>
</dbReference>
<evidence type="ECO:0000256" key="2">
    <source>
        <dbReference type="ARBA" id="ARBA00022692"/>
    </source>
</evidence>
<dbReference type="CDD" id="cd01790">
    <property type="entry name" value="Ubl_HERP"/>
    <property type="match status" value="1"/>
</dbReference>
<keyword evidence="5" id="KW-0834">Unfolded protein response</keyword>
<dbReference type="InterPro" id="IPR039751">
    <property type="entry name" value="HERPUD1/2"/>
</dbReference>
<dbReference type="OrthoDB" id="21589at2759"/>
<name>A0A9P0E2A8_NEZVI</name>
<evidence type="ECO:0000256" key="5">
    <source>
        <dbReference type="ARBA" id="ARBA00023230"/>
    </source>
</evidence>
<evidence type="ECO:0000256" key="1">
    <source>
        <dbReference type="ARBA" id="ARBA00004370"/>
    </source>
</evidence>
<sequence>MSGTSFVKILIKAPNQLVDDQTVHCERNWTVKKLKDHLANVYPCKPHPDGQKLIYSGQLLSDEAVLSDVLRSYDGLENNTIHLVCSLRDSKKMTSQNAKHNSQSGFRNLLHQNNTDWRGDSFSAENTHVGNTTSMVFSHINNNPQTIAQQNLLLQQAYMNYMAHFSQMYFMANRMGTIDNRNNPTTSVNESSTFRNNREPQANERAEDEGEDGREELRANRDWLEWFYILSRLFILFTVVYFYSSPERFIMVIAMALILINIDVFRWRRGHNLVENQPRENEVDNASPNENAEQRNWITITWTFMKTFFLSLVPDNRDI</sequence>
<accession>A0A9P0E2A8</accession>
<dbReference type="Pfam" id="PF00240">
    <property type="entry name" value="ubiquitin"/>
    <property type="match status" value="1"/>
</dbReference>
<evidence type="ECO:0000256" key="3">
    <source>
        <dbReference type="ARBA" id="ARBA00022989"/>
    </source>
</evidence>